<reference evidence="2" key="2">
    <citation type="submission" date="2021-09" db="EMBL/GenBank/DDBJ databases">
        <authorList>
            <person name="Jia N."/>
            <person name="Wang J."/>
            <person name="Shi W."/>
            <person name="Du L."/>
            <person name="Sun Y."/>
            <person name="Zhan W."/>
            <person name="Jiang J."/>
            <person name="Wang Q."/>
            <person name="Zhang B."/>
            <person name="Ji P."/>
            <person name="Sakyi L.B."/>
            <person name="Cui X."/>
            <person name="Yuan T."/>
            <person name="Jiang B."/>
            <person name="Yang W."/>
            <person name="Lam T.T.-Y."/>
            <person name="Chang Q."/>
            <person name="Ding S."/>
            <person name="Wang X."/>
            <person name="Zhu J."/>
            <person name="Ruan X."/>
            <person name="Zhao L."/>
            <person name="Wei J."/>
            <person name="Que T."/>
            <person name="Du C."/>
            <person name="Cheng J."/>
            <person name="Dai P."/>
            <person name="Han X."/>
            <person name="Huang E."/>
            <person name="Gao Y."/>
            <person name="Liu J."/>
            <person name="Shao H."/>
            <person name="Ye R."/>
            <person name="Li L."/>
            <person name="Wei W."/>
            <person name="Wang X."/>
            <person name="Wang C."/>
            <person name="Huo Q."/>
            <person name="Li W."/>
            <person name="Guo W."/>
            <person name="Chen H."/>
            <person name="Chen S."/>
            <person name="Zhou L."/>
            <person name="Zhou L."/>
            <person name="Ni X."/>
            <person name="Tian J."/>
            <person name="Zhou Y."/>
            <person name="Sheng Y."/>
            <person name="Liu T."/>
            <person name="Pan Y."/>
            <person name="Xia L."/>
            <person name="Li J."/>
            <person name="Zhao F."/>
            <person name="Cao W."/>
        </authorList>
    </citation>
    <scope>NUCLEOTIDE SEQUENCE</scope>
    <source>
        <strain evidence="2">Rsan-2018</strain>
        <tissue evidence="2">Larvae</tissue>
    </source>
</reference>
<evidence type="ECO:0000256" key="1">
    <source>
        <dbReference type="SAM" id="MobiDB-lite"/>
    </source>
</evidence>
<accession>A0A9D4PJS8</accession>
<proteinExistence type="predicted"/>
<comment type="caution">
    <text evidence="2">The sequence shown here is derived from an EMBL/GenBank/DDBJ whole genome shotgun (WGS) entry which is preliminary data.</text>
</comment>
<organism evidence="2 3">
    <name type="scientific">Rhipicephalus sanguineus</name>
    <name type="common">Brown dog tick</name>
    <name type="synonym">Ixodes sanguineus</name>
    <dbReference type="NCBI Taxonomy" id="34632"/>
    <lineage>
        <taxon>Eukaryota</taxon>
        <taxon>Metazoa</taxon>
        <taxon>Ecdysozoa</taxon>
        <taxon>Arthropoda</taxon>
        <taxon>Chelicerata</taxon>
        <taxon>Arachnida</taxon>
        <taxon>Acari</taxon>
        <taxon>Parasitiformes</taxon>
        <taxon>Ixodida</taxon>
        <taxon>Ixodoidea</taxon>
        <taxon>Ixodidae</taxon>
        <taxon>Rhipicephalinae</taxon>
        <taxon>Rhipicephalus</taxon>
        <taxon>Rhipicephalus</taxon>
    </lineage>
</organism>
<feature type="compositionally biased region" description="Acidic residues" evidence="1">
    <location>
        <begin position="58"/>
        <end position="70"/>
    </location>
</feature>
<feature type="compositionally biased region" description="Low complexity" evidence="1">
    <location>
        <begin position="212"/>
        <end position="221"/>
    </location>
</feature>
<sequence length="339" mass="36366">MASPDRSFFKASQDDEDSQDDERECDGRNLEVGVQENPHGASPSEEACEDTAPKVDEEIAEEFGEEGDEKADDKVGSGFVLVDFRYDASMRQLDGAAKDLGGREAKDGKAEKTRKRRKMKKKRNHDEERGGVGATENKAIVDEAIVGDEAIVVDAVAHVRAKISETNPDSEREHRTEEETTKAEVEKPAADSKMESTPAAPAARQPTRKTPAKPASGAKKGAASKRSKKEESEEEEEGEAASAEGASTTAVYEDGSAGSIEKKDDKDKVNNDEDTGDVVFDATTIQAALLAIGLAFAVDPLSFFASATLHLAAAAAAPSWPQVFAWLTRSSSVCRVSWS</sequence>
<name>A0A9D4PJS8_RHISA</name>
<keyword evidence="3" id="KW-1185">Reference proteome</keyword>
<feature type="compositionally biased region" description="Basic and acidic residues" evidence="1">
    <location>
        <begin position="96"/>
        <end position="111"/>
    </location>
</feature>
<dbReference type="Proteomes" id="UP000821837">
    <property type="component" value="Unassembled WGS sequence"/>
</dbReference>
<gene>
    <name evidence="2" type="ORF">HPB52_020253</name>
</gene>
<feature type="region of interest" description="Disordered" evidence="1">
    <location>
        <begin position="161"/>
        <end position="271"/>
    </location>
</feature>
<dbReference type="AlphaFoldDB" id="A0A9D4PJS8"/>
<dbReference type="VEuPathDB" id="VectorBase:RSAN_048333"/>
<feature type="region of interest" description="Disordered" evidence="1">
    <location>
        <begin position="95"/>
        <end position="140"/>
    </location>
</feature>
<feature type="compositionally biased region" description="Basic and acidic residues" evidence="1">
    <location>
        <begin position="260"/>
        <end position="271"/>
    </location>
</feature>
<feature type="compositionally biased region" description="Acidic residues" evidence="1">
    <location>
        <begin position="14"/>
        <end position="24"/>
    </location>
</feature>
<feature type="compositionally biased region" description="Basic residues" evidence="1">
    <location>
        <begin position="112"/>
        <end position="123"/>
    </location>
</feature>
<feature type="region of interest" description="Disordered" evidence="1">
    <location>
        <begin position="1"/>
        <end position="74"/>
    </location>
</feature>
<protein>
    <submittedName>
        <fullName evidence="2">Uncharacterized protein</fullName>
    </submittedName>
</protein>
<evidence type="ECO:0000313" key="3">
    <source>
        <dbReference type="Proteomes" id="UP000821837"/>
    </source>
</evidence>
<feature type="compositionally biased region" description="Basic and acidic residues" evidence="1">
    <location>
        <begin position="169"/>
        <end position="194"/>
    </location>
</feature>
<reference evidence="2" key="1">
    <citation type="journal article" date="2020" name="Cell">
        <title>Large-Scale Comparative Analyses of Tick Genomes Elucidate Their Genetic Diversity and Vector Capacities.</title>
        <authorList>
            <consortium name="Tick Genome and Microbiome Consortium (TIGMIC)"/>
            <person name="Jia N."/>
            <person name="Wang J."/>
            <person name="Shi W."/>
            <person name="Du L."/>
            <person name="Sun Y."/>
            <person name="Zhan W."/>
            <person name="Jiang J.F."/>
            <person name="Wang Q."/>
            <person name="Zhang B."/>
            <person name="Ji P."/>
            <person name="Bell-Sakyi L."/>
            <person name="Cui X.M."/>
            <person name="Yuan T.T."/>
            <person name="Jiang B.G."/>
            <person name="Yang W.F."/>
            <person name="Lam T.T."/>
            <person name="Chang Q.C."/>
            <person name="Ding S.J."/>
            <person name="Wang X.J."/>
            <person name="Zhu J.G."/>
            <person name="Ruan X.D."/>
            <person name="Zhao L."/>
            <person name="Wei J.T."/>
            <person name="Ye R.Z."/>
            <person name="Que T.C."/>
            <person name="Du C.H."/>
            <person name="Zhou Y.H."/>
            <person name="Cheng J.X."/>
            <person name="Dai P.F."/>
            <person name="Guo W.B."/>
            <person name="Han X.H."/>
            <person name="Huang E.J."/>
            <person name="Li L.F."/>
            <person name="Wei W."/>
            <person name="Gao Y.C."/>
            <person name="Liu J.Z."/>
            <person name="Shao H.Z."/>
            <person name="Wang X."/>
            <person name="Wang C.C."/>
            <person name="Yang T.C."/>
            <person name="Huo Q.B."/>
            <person name="Li W."/>
            <person name="Chen H.Y."/>
            <person name="Chen S.E."/>
            <person name="Zhou L.G."/>
            <person name="Ni X.B."/>
            <person name="Tian J.H."/>
            <person name="Sheng Y."/>
            <person name="Liu T."/>
            <person name="Pan Y.S."/>
            <person name="Xia L.Y."/>
            <person name="Li J."/>
            <person name="Zhao F."/>
            <person name="Cao W.C."/>
        </authorList>
    </citation>
    <scope>NUCLEOTIDE SEQUENCE</scope>
    <source>
        <strain evidence="2">Rsan-2018</strain>
    </source>
</reference>
<evidence type="ECO:0000313" key="2">
    <source>
        <dbReference type="EMBL" id="KAH7944491.1"/>
    </source>
</evidence>
<dbReference type="EMBL" id="JABSTV010001253">
    <property type="protein sequence ID" value="KAH7944491.1"/>
    <property type="molecule type" value="Genomic_DNA"/>
</dbReference>